<dbReference type="Proteomes" id="UP001488805">
    <property type="component" value="Unassembled WGS sequence"/>
</dbReference>
<keyword evidence="2" id="KW-1185">Reference proteome</keyword>
<accession>A0AAW1EUM1</accession>
<comment type="caution">
    <text evidence="1">The sequence shown here is derived from an EMBL/GenBank/DDBJ whole genome shotgun (WGS) entry which is preliminary data.</text>
</comment>
<dbReference type="AlphaFoldDB" id="A0AAW1EUM1"/>
<dbReference type="PROSITE" id="PS51257">
    <property type="entry name" value="PROKAR_LIPOPROTEIN"/>
    <property type="match status" value="1"/>
</dbReference>
<proteinExistence type="predicted"/>
<protein>
    <submittedName>
        <fullName evidence="1">Uncharacterized protein</fullName>
    </submittedName>
</protein>
<organism evidence="1 2">
    <name type="scientific">Zoarces viviparus</name>
    <name type="common">Viviparous eelpout</name>
    <name type="synonym">Blennius viviparus</name>
    <dbReference type="NCBI Taxonomy" id="48416"/>
    <lineage>
        <taxon>Eukaryota</taxon>
        <taxon>Metazoa</taxon>
        <taxon>Chordata</taxon>
        <taxon>Craniata</taxon>
        <taxon>Vertebrata</taxon>
        <taxon>Euteleostomi</taxon>
        <taxon>Actinopterygii</taxon>
        <taxon>Neopterygii</taxon>
        <taxon>Teleostei</taxon>
        <taxon>Neoteleostei</taxon>
        <taxon>Acanthomorphata</taxon>
        <taxon>Eupercaria</taxon>
        <taxon>Perciformes</taxon>
        <taxon>Cottioidei</taxon>
        <taxon>Zoarcales</taxon>
        <taxon>Zoarcidae</taxon>
        <taxon>Zoarcinae</taxon>
        <taxon>Zoarces</taxon>
    </lineage>
</organism>
<evidence type="ECO:0000313" key="1">
    <source>
        <dbReference type="EMBL" id="KAK9525916.1"/>
    </source>
</evidence>
<reference evidence="1 2" key="1">
    <citation type="journal article" date="2024" name="Genome Biol. Evol.">
        <title>Chromosome-level genome assembly of the viviparous eelpout Zoarces viviparus.</title>
        <authorList>
            <person name="Fuhrmann N."/>
            <person name="Brasseur M.V."/>
            <person name="Bakowski C.E."/>
            <person name="Podsiadlowski L."/>
            <person name="Prost S."/>
            <person name="Krehenwinkel H."/>
            <person name="Mayer C."/>
        </authorList>
    </citation>
    <scope>NUCLEOTIDE SEQUENCE [LARGE SCALE GENOMIC DNA]</scope>
    <source>
        <strain evidence="1">NO-MEL_2022_Ind0_liver</strain>
    </source>
</reference>
<name>A0AAW1EUM1_ZOAVI</name>
<gene>
    <name evidence="1" type="ORF">VZT92_016586</name>
</gene>
<dbReference type="EMBL" id="JBCEZU010000134">
    <property type="protein sequence ID" value="KAK9525916.1"/>
    <property type="molecule type" value="Genomic_DNA"/>
</dbReference>
<sequence>MTPSLKCDTTRMSTFCVHYITSACVWCRQSSSRGSDGVMEGDVEQPGAGRGATATAVDFLLREIPNLNPFSLWLTPPCRDRFITLSTDPFT</sequence>
<evidence type="ECO:0000313" key="2">
    <source>
        <dbReference type="Proteomes" id="UP001488805"/>
    </source>
</evidence>